<feature type="region of interest" description="Disordered" evidence="1">
    <location>
        <begin position="1433"/>
        <end position="1454"/>
    </location>
</feature>
<feature type="compositionally biased region" description="Polar residues" evidence="1">
    <location>
        <begin position="311"/>
        <end position="330"/>
    </location>
</feature>
<reference evidence="2" key="1">
    <citation type="journal article" date="2019" name="bioRxiv">
        <title>The Genome of the Zebra Mussel, Dreissena polymorpha: A Resource for Invasive Species Research.</title>
        <authorList>
            <person name="McCartney M.A."/>
            <person name="Auch B."/>
            <person name="Kono T."/>
            <person name="Mallez S."/>
            <person name="Zhang Y."/>
            <person name="Obille A."/>
            <person name="Becker A."/>
            <person name="Abrahante J.E."/>
            <person name="Garbe J."/>
            <person name="Badalamenti J.P."/>
            <person name="Herman A."/>
            <person name="Mangelson H."/>
            <person name="Liachko I."/>
            <person name="Sullivan S."/>
            <person name="Sone E.D."/>
            <person name="Koren S."/>
            <person name="Silverstein K.A.T."/>
            <person name="Beckman K.B."/>
            <person name="Gohl D.M."/>
        </authorList>
    </citation>
    <scope>NUCLEOTIDE SEQUENCE</scope>
    <source>
        <strain evidence="2">Duluth1</strain>
        <tissue evidence="2">Whole animal</tissue>
    </source>
</reference>
<evidence type="ECO:0000256" key="1">
    <source>
        <dbReference type="SAM" id="MobiDB-lite"/>
    </source>
</evidence>
<feature type="compositionally biased region" description="Basic residues" evidence="1">
    <location>
        <begin position="146"/>
        <end position="155"/>
    </location>
</feature>
<feature type="region of interest" description="Disordered" evidence="1">
    <location>
        <begin position="135"/>
        <end position="222"/>
    </location>
</feature>
<dbReference type="Proteomes" id="UP000828390">
    <property type="component" value="Unassembled WGS sequence"/>
</dbReference>
<feature type="region of interest" description="Disordered" evidence="1">
    <location>
        <begin position="742"/>
        <end position="1040"/>
    </location>
</feature>
<feature type="compositionally biased region" description="Basic residues" evidence="1">
    <location>
        <begin position="374"/>
        <end position="386"/>
    </location>
</feature>
<feature type="compositionally biased region" description="Low complexity" evidence="1">
    <location>
        <begin position="1159"/>
        <end position="1195"/>
    </location>
</feature>
<feature type="region of interest" description="Disordered" evidence="1">
    <location>
        <begin position="1576"/>
        <end position="1617"/>
    </location>
</feature>
<feature type="compositionally biased region" description="Basic and acidic residues" evidence="1">
    <location>
        <begin position="1004"/>
        <end position="1021"/>
    </location>
</feature>
<feature type="compositionally biased region" description="Polar residues" evidence="1">
    <location>
        <begin position="951"/>
        <end position="963"/>
    </location>
</feature>
<gene>
    <name evidence="2" type="ORF">DPMN_060902</name>
</gene>
<protein>
    <submittedName>
        <fullName evidence="2">Uncharacterized protein</fullName>
    </submittedName>
</protein>
<feature type="region of interest" description="Disordered" evidence="1">
    <location>
        <begin position="1105"/>
        <end position="1301"/>
    </location>
</feature>
<feature type="compositionally biased region" description="Basic and acidic residues" evidence="1">
    <location>
        <begin position="742"/>
        <end position="763"/>
    </location>
</feature>
<feature type="region of interest" description="Disordered" evidence="1">
    <location>
        <begin position="1387"/>
        <end position="1418"/>
    </location>
</feature>
<feature type="compositionally biased region" description="Low complexity" evidence="1">
    <location>
        <begin position="861"/>
        <end position="876"/>
    </location>
</feature>
<feature type="compositionally biased region" description="Low complexity" evidence="1">
    <location>
        <begin position="822"/>
        <end position="831"/>
    </location>
</feature>
<dbReference type="EMBL" id="JAIWYP010000013">
    <property type="protein sequence ID" value="KAH3718103.1"/>
    <property type="molecule type" value="Genomic_DNA"/>
</dbReference>
<feature type="compositionally biased region" description="Low complexity" evidence="1">
    <location>
        <begin position="1581"/>
        <end position="1602"/>
    </location>
</feature>
<feature type="compositionally biased region" description="Basic and acidic residues" evidence="1">
    <location>
        <begin position="169"/>
        <end position="199"/>
    </location>
</feature>
<feature type="region of interest" description="Disordered" evidence="1">
    <location>
        <begin position="310"/>
        <end position="449"/>
    </location>
</feature>
<feature type="compositionally biased region" description="Polar residues" evidence="1">
    <location>
        <begin position="1107"/>
        <end position="1158"/>
    </location>
</feature>
<name>A0A9D4C622_DREPO</name>
<evidence type="ECO:0000313" key="2">
    <source>
        <dbReference type="EMBL" id="KAH3718103.1"/>
    </source>
</evidence>
<evidence type="ECO:0000313" key="3">
    <source>
        <dbReference type="Proteomes" id="UP000828390"/>
    </source>
</evidence>
<feature type="compositionally biased region" description="Low complexity" evidence="1">
    <location>
        <begin position="1314"/>
        <end position="1332"/>
    </location>
</feature>
<feature type="compositionally biased region" description="Basic and acidic residues" evidence="1">
    <location>
        <begin position="791"/>
        <end position="807"/>
    </location>
</feature>
<feature type="compositionally biased region" description="Low complexity" evidence="1">
    <location>
        <begin position="906"/>
        <end position="950"/>
    </location>
</feature>
<feature type="compositionally biased region" description="Low complexity" evidence="1">
    <location>
        <begin position="1022"/>
        <end position="1040"/>
    </location>
</feature>
<reference evidence="2" key="2">
    <citation type="submission" date="2020-11" db="EMBL/GenBank/DDBJ databases">
        <authorList>
            <person name="McCartney M.A."/>
            <person name="Auch B."/>
            <person name="Kono T."/>
            <person name="Mallez S."/>
            <person name="Becker A."/>
            <person name="Gohl D.M."/>
            <person name="Silverstein K.A.T."/>
            <person name="Koren S."/>
            <person name="Bechman K.B."/>
            <person name="Herman A."/>
            <person name="Abrahante J.E."/>
            <person name="Garbe J."/>
        </authorList>
    </citation>
    <scope>NUCLEOTIDE SEQUENCE</scope>
    <source>
        <strain evidence="2">Duluth1</strain>
        <tissue evidence="2">Whole animal</tissue>
    </source>
</reference>
<proteinExistence type="predicted"/>
<organism evidence="2 3">
    <name type="scientific">Dreissena polymorpha</name>
    <name type="common">Zebra mussel</name>
    <name type="synonym">Mytilus polymorpha</name>
    <dbReference type="NCBI Taxonomy" id="45954"/>
    <lineage>
        <taxon>Eukaryota</taxon>
        <taxon>Metazoa</taxon>
        <taxon>Spiralia</taxon>
        <taxon>Lophotrochozoa</taxon>
        <taxon>Mollusca</taxon>
        <taxon>Bivalvia</taxon>
        <taxon>Autobranchia</taxon>
        <taxon>Heteroconchia</taxon>
        <taxon>Euheterodonta</taxon>
        <taxon>Imparidentia</taxon>
        <taxon>Neoheterodontei</taxon>
        <taxon>Myida</taxon>
        <taxon>Dreissenoidea</taxon>
        <taxon>Dreissenidae</taxon>
        <taxon>Dreissena</taxon>
    </lineage>
</organism>
<accession>A0A9D4C622</accession>
<feature type="region of interest" description="Disordered" evidence="1">
    <location>
        <begin position="607"/>
        <end position="648"/>
    </location>
</feature>
<feature type="compositionally biased region" description="Low complexity" evidence="1">
    <location>
        <begin position="991"/>
        <end position="1003"/>
    </location>
</feature>
<feature type="compositionally biased region" description="Polar residues" evidence="1">
    <location>
        <begin position="1196"/>
        <end position="1213"/>
    </location>
</feature>
<feature type="compositionally biased region" description="Low complexity" evidence="1">
    <location>
        <begin position="1268"/>
        <end position="1285"/>
    </location>
</feature>
<comment type="caution">
    <text evidence="2">The sequence shown here is derived from an EMBL/GenBank/DDBJ whole genome shotgun (WGS) entry which is preliminary data.</text>
</comment>
<feature type="compositionally biased region" description="Low complexity" evidence="1">
    <location>
        <begin position="964"/>
        <end position="984"/>
    </location>
</feature>
<feature type="compositionally biased region" description="Polar residues" evidence="1">
    <location>
        <begin position="884"/>
        <end position="895"/>
    </location>
</feature>
<sequence length="1617" mass="172192">MLARNITNNINYKTPLVTAPVPVTSSPVLVSSLTSLPNPPPYPGCELWVSQAGQQQPRLEINKYSIGFTRPFETINSESVSSVAMEERHDRPPANPLLATLLDAGSPAAVAEIPSSQSIISDSPMLSKLLEENTSVATNPFPPPNQRKRLVKRKSSKDVTAAGKSPKHRVSESEMVERTSERTNHERHGQGLGEKHIDLDSSGGSYDDPMRPPSASSVCSLGPQSDGSVIDLTDSFGESHVKKLENSLDSFINKESPHSAMGLSHQLNQMNNQFSSFEDLLGFSFPDFTNPNQNHPNATNPMLLDGGMDFQTPQPQWVSRQTPPTTNSRGSPHHGVLPKNEKTSTSLEDLLQGPRGREKDGPSPVMHMWQNLQQHKRQNFKQRHGRNSVESSGGVSADGFSPLMTSPSHHPLASPGGQFPMPSPTGYIISPGSVPPMMSPSHSSNLTSPVLSHVKSEPFLLDPKTGLQSVPHPNAMRLNYSFGHGHVPTGGKPSLSMLKAQLEQRNDTSAILQERDLVLKDEVSNSSNNSSGSQTPTVKLKLMNLNRVLESGVSNSDSEEKSRTSAFDFHSDDEDFDLPMVEKITVVSASPTRLQISNKSTLASFNKFNRSEKRKQKEKALKNALSVDSGKRKRDREDKKEKKRKKINSYQGDEEVVYKSIAVEVGGDDEKPVMPKLKILKKSGKISVLSSLDVKEEKVEAKSSYVAQGKDITVSDWNEHKNTIDKDVVVNVEQIGKVLKKSDCAKGVKEKDTRHRDVEKSSDKLGIPISRTPSASDEGIFDRINAMKSESLGKNEDSNSSLERKPGSADNSPNLNHKKVSKSSSSSSSKSQKSHKRSSSSSKTDPKMKTPTIKLKQISLPTSTSSSVKVPKTPTTPGMPATPKNLSHSPTSTTIGKIGAVSLATSGSQKQLSGSSSKSPQGSSSGGKSSSRNSSSSLSKSSSSLQKSIQIQGPSGKNSPVPQSKSGHSRSLSSSGAILNSGTSKSDKLSKSLSSSNRTSSPLLEKEKSRSKSSSRDREKSTSSSKSATTPSTTPDTAADLLSFLNPKANKIASFTIPKLSSNVNTQKASTPTTSATVSIVSPTTAVTSTTTSASIVVNSVAKLSKPGSNVGKSAANSVGKTENALNKSNANRPHNLNVSITSNNSKGVNSPNSFSQRSNSVHNKSNNPNHNNQSPGFRNNGSSNNNKLSGSINNVTHSQKPGILSNGTTNQMGPLKGNSPLNGGGSKPNSASDSAMRGNPNVTNNNTNSRPPTSLVPNAPKGPGPPNSKSDSSTNFSQSDSSTKTKPDSQSPGSVKVRKGSLSAVIDKLTCKASGPVPASASSSSQTGTPVCIEEPPASPDMDSDAASEAKPAKVVVISEAPASPELDTPCSPECGVIRASRIISIPLENEPQNKGDEISSPTPSPKSLSFPDKITGPKIIPLNSVKEFAKNSSLNSSSNTKTDHFNPVSQQNGYLTNHSEALIGSNRGNNLHEPYAKDFKVPTPTKMLENSEPLRHNVVDFENLGVRRRSRSGSKASTPSSPPSSPENGLIIDFPVSPQLNLKSNSPYKVEKSGTDILRTSPNHVISPLVKMPSKLHMSSGSSPANGENASASSNENSPAFIEDDLMDEALGLGT</sequence>
<keyword evidence="3" id="KW-1185">Reference proteome</keyword>
<feature type="region of interest" description="Disordered" evidence="1">
    <location>
        <begin position="1314"/>
        <end position="1354"/>
    </location>
</feature>
<feature type="compositionally biased region" description="Low complexity" evidence="1">
    <location>
        <begin position="1240"/>
        <end position="1254"/>
    </location>
</feature>
<feature type="region of interest" description="Disordered" evidence="1">
    <location>
        <begin position="1501"/>
        <end position="1535"/>
    </location>
</feature>